<keyword evidence="2" id="KW-0472">Membrane</keyword>
<keyword evidence="1" id="KW-0378">Hydrolase</keyword>
<feature type="domain" description="Alpha-N-acetylglucosaminidase tim-barrel" evidence="3">
    <location>
        <begin position="134"/>
        <end position="457"/>
    </location>
</feature>
<dbReference type="Proteomes" id="UP000600600">
    <property type="component" value="Unassembled WGS sequence"/>
</dbReference>
<keyword evidence="7" id="KW-1185">Reference proteome</keyword>
<evidence type="ECO:0000256" key="1">
    <source>
        <dbReference type="ARBA" id="ARBA00022801"/>
    </source>
</evidence>
<sequence>MRTTVSSAVLPIYRYLLVIGLFFLSTAFKKEDTGIRAVYDLIERVTPGYGKQFVLEQIPAGTDGQDVYEIGGKKGKVILRGNNPVSLATAYNQYLKYTCGAHVSWFGDQLNLPKKLPAPVESQKGMHVINGKYRVYMNYCTFSYTAPWWDWKRWERELDYMAMNSINMPLAPIGLEAVWYNTLMKYGFTDKEARACLAGPAHSAWQWMQNIQSYGGPLPLSWIQSHVELGQKVIKRQLELGMQPIQQGFSGYVPREMRQKFPKAKISKRGGWCGFQGAAQLDPTDPLFQSFGRDFMEEEKKLFGAHGVYAADPFHEGKPPVDTPEYLGAVGKAIHQLFKSFDPNALWAMQSWSLREPIVKAVPKSDLLILDLNGGRCNKTHKEEKDNKNAPVWGYPVVAGNLHNFGGRINMHGDLRLIASNQYATSRSKWDNVCGSGLFMESIIQNPVFYELAFEMPLHAGEVNIEEWLAGYAARRYGAPSEKTAQAWRYLLEGPYKKGTNGTERSSIIAARPALNVKKSGPNKGLGIPYSPLLLWKAQKLLLEEADKMGASKPYRFDLVDLQRQILTNLGQVMHKRAAGAFRKKDRKGFLLHSNRFLELMHDTDVLLRTREEFNFDKWLTDARSWGTTEEEKNLFEKDATSLVTIWGGDGDPRIFDYSWREWSGLIENFYLKRWKMFYDEMLGYLDRGEEYKEEGLPLAYGREAFRANELYNKMGDWEMSFVSTYNKARTPITEGDEIETVKRLFKKYLEISKDYYSKEMAADKIKDGKSFENLGED</sequence>
<proteinExistence type="predicted"/>
<evidence type="ECO:0000256" key="2">
    <source>
        <dbReference type="SAM" id="Phobius"/>
    </source>
</evidence>
<keyword evidence="2" id="KW-1133">Transmembrane helix</keyword>
<dbReference type="Gene3D" id="1.20.120.670">
    <property type="entry name" value="N-acetyl-b-d-glucoasminidase"/>
    <property type="match status" value="1"/>
</dbReference>
<dbReference type="Pfam" id="PF12971">
    <property type="entry name" value="NAGLU_N"/>
    <property type="match status" value="1"/>
</dbReference>
<evidence type="ECO:0000313" key="6">
    <source>
        <dbReference type="EMBL" id="MBC5603381.1"/>
    </source>
</evidence>
<dbReference type="InterPro" id="IPR007781">
    <property type="entry name" value="NAGLU"/>
</dbReference>
<dbReference type="PANTHER" id="PTHR12872">
    <property type="entry name" value="ALPHA-N-ACETYLGLUCOSAMINIDASE"/>
    <property type="match status" value="1"/>
</dbReference>
<evidence type="ECO:0000259" key="3">
    <source>
        <dbReference type="Pfam" id="PF05089"/>
    </source>
</evidence>
<dbReference type="InterPro" id="IPR024732">
    <property type="entry name" value="NAGLU_C"/>
</dbReference>
<feature type="domain" description="Alpha-N-acetylglucosaminidase C-terminal" evidence="5">
    <location>
        <begin position="468"/>
        <end position="748"/>
    </location>
</feature>
<dbReference type="InterPro" id="IPR024733">
    <property type="entry name" value="NAGLU_tim-barrel"/>
</dbReference>
<dbReference type="Gene3D" id="3.30.379.10">
    <property type="entry name" value="Chitobiase/beta-hexosaminidase domain 2-like"/>
    <property type="match status" value="1"/>
</dbReference>
<name>A0ABR7C6E3_9BACE</name>
<reference evidence="6 7" key="1">
    <citation type="submission" date="2020-08" db="EMBL/GenBank/DDBJ databases">
        <title>Genome public.</title>
        <authorList>
            <person name="Liu C."/>
            <person name="Sun Q."/>
        </authorList>
    </citation>
    <scope>NUCLEOTIDE SEQUENCE [LARGE SCALE GENOMIC DNA]</scope>
    <source>
        <strain evidence="6 7">M27</strain>
    </source>
</reference>
<dbReference type="Pfam" id="PF05089">
    <property type="entry name" value="NAGLU"/>
    <property type="match status" value="1"/>
</dbReference>
<accession>A0ABR7C6E3</accession>
<dbReference type="EMBL" id="JACOOE010000001">
    <property type="protein sequence ID" value="MBC5603381.1"/>
    <property type="molecule type" value="Genomic_DNA"/>
</dbReference>
<evidence type="ECO:0000313" key="7">
    <source>
        <dbReference type="Proteomes" id="UP000600600"/>
    </source>
</evidence>
<dbReference type="RefSeq" id="WP_143869254.1">
    <property type="nucleotide sequence ID" value="NZ_JACOOE010000001.1"/>
</dbReference>
<evidence type="ECO:0000259" key="5">
    <source>
        <dbReference type="Pfam" id="PF12972"/>
    </source>
</evidence>
<organism evidence="6 7">
    <name type="scientific">Bacteroides difficilis</name>
    <dbReference type="NCBI Taxonomy" id="2763021"/>
    <lineage>
        <taxon>Bacteria</taxon>
        <taxon>Pseudomonadati</taxon>
        <taxon>Bacteroidota</taxon>
        <taxon>Bacteroidia</taxon>
        <taxon>Bacteroidales</taxon>
        <taxon>Bacteroidaceae</taxon>
        <taxon>Bacteroides</taxon>
    </lineage>
</organism>
<feature type="domain" description="Alpha-N-acetylglucosaminidase N-terminal" evidence="4">
    <location>
        <begin position="37"/>
        <end position="118"/>
    </location>
</feature>
<comment type="caution">
    <text evidence="6">The sequence shown here is derived from an EMBL/GenBank/DDBJ whole genome shotgun (WGS) entry which is preliminary data.</text>
</comment>
<dbReference type="PANTHER" id="PTHR12872:SF1">
    <property type="entry name" value="ALPHA-N-ACETYLGLUCOSAMINIDASE"/>
    <property type="match status" value="1"/>
</dbReference>
<evidence type="ECO:0000259" key="4">
    <source>
        <dbReference type="Pfam" id="PF12971"/>
    </source>
</evidence>
<dbReference type="InterPro" id="IPR024240">
    <property type="entry name" value="NAGLU_N"/>
</dbReference>
<keyword evidence="2" id="KW-0812">Transmembrane</keyword>
<feature type="transmembrane region" description="Helical" evidence="2">
    <location>
        <begin position="12"/>
        <end position="28"/>
    </location>
</feature>
<dbReference type="InterPro" id="IPR029018">
    <property type="entry name" value="Hex-like_dom2"/>
</dbReference>
<dbReference type="Gene3D" id="3.20.20.80">
    <property type="entry name" value="Glycosidases"/>
    <property type="match status" value="1"/>
</dbReference>
<dbReference type="Pfam" id="PF12972">
    <property type="entry name" value="NAGLU_C"/>
    <property type="match status" value="1"/>
</dbReference>
<protein>
    <submittedName>
        <fullName evidence="6">Alpha-N-acetylglucosaminidase</fullName>
    </submittedName>
</protein>
<gene>
    <name evidence="6" type="ORF">H8S67_01650</name>
</gene>